<evidence type="ECO:0000256" key="12">
    <source>
        <dbReference type="ARBA" id="ARBA00023157"/>
    </source>
</evidence>
<sequence>MSSPSSTTASLAEANKAHLPLAMRDHCSALLIPLNKCRRAHNFAPWECNHERHEYEKYGQSFLMARMKKLAKQKAATES</sequence>
<evidence type="ECO:0000256" key="2">
    <source>
        <dbReference type="ARBA" id="ARBA00004569"/>
    </source>
</evidence>
<dbReference type="OrthoDB" id="268414at2759"/>
<keyword evidence="8" id="KW-0999">Mitochondrion inner membrane</keyword>
<evidence type="ECO:0000256" key="8">
    <source>
        <dbReference type="ARBA" id="ARBA00022792"/>
    </source>
</evidence>
<keyword evidence="6" id="KW-0813">Transport</keyword>
<gene>
    <name evidence="13" type="ORF">M408DRAFT_327153</name>
</gene>
<keyword evidence="10" id="KW-0496">Mitochondrion</keyword>
<keyword evidence="14" id="KW-1185">Reference proteome</keyword>
<dbReference type="Proteomes" id="UP000054097">
    <property type="component" value="Unassembled WGS sequence"/>
</dbReference>
<dbReference type="AlphaFoldDB" id="A0A0C3B4D5"/>
<evidence type="ECO:0000256" key="4">
    <source>
        <dbReference type="ARBA" id="ARBA00008006"/>
    </source>
</evidence>
<evidence type="ECO:0000313" key="14">
    <source>
        <dbReference type="Proteomes" id="UP000054097"/>
    </source>
</evidence>
<evidence type="ECO:0000256" key="1">
    <source>
        <dbReference type="ARBA" id="ARBA00003195"/>
    </source>
</evidence>
<evidence type="ECO:0000313" key="13">
    <source>
        <dbReference type="EMBL" id="KIM31695.1"/>
    </source>
</evidence>
<comment type="similarity">
    <text evidence="4">Belongs to the complex I NDUFB7 subunit family.</text>
</comment>
<comment type="function">
    <text evidence="1">Accessory subunit of the mitochondrial membrane respiratory chain NADH dehydrogenase (Complex I), that is believed not to be involved in catalysis. Complex I functions in the transfer of electrons from NADH to the respiratory chain. The immediate electron acceptor for the enzyme is believed to be ubiquinone.</text>
</comment>
<reference evidence="13 14" key="1">
    <citation type="submission" date="2014-04" db="EMBL/GenBank/DDBJ databases">
        <authorList>
            <consortium name="DOE Joint Genome Institute"/>
            <person name="Kuo A."/>
            <person name="Zuccaro A."/>
            <person name="Kohler A."/>
            <person name="Nagy L.G."/>
            <person name="Floudas D."/>
            <person name="Copeland A."/>
            <person name="Barry K.W."/>
            <person name="Cichocki N."/>
            <person name="Veneault-Fourrey C."/>
            <person name="LaButti K."/>
            <person name="Lindquist E.A."/>
            <person name="Lipzen A."/>
            <person name="Lundell T."/>
            <person name="Morin E."/>
            <person name="Murat C."/>
            <person name="Sun H."/>
            <person name="Tunlid A."/>
            <person name="Henrissat B."/>
            <person name="Grigoriev I.V."/>
            <person name="Hibbett D.S."/>
            <person name="Martin F."/>
            <person name="Nordberg H.P."/>
            <person name="Cantor M.N."/>
            <person name="Hua S.X."/>
        </authorList>
    </citation>
    <scope>NUCLEOTIDE SEQUENCE [LARGE SCALE GENOMIC DNA]</scope>
    <source>
        <strain evidence="13 14">MAFF 305830</strain>
    </source>
</reference>
<proteinExistence type="inferred from homology"/>
<accession>A0A0C3B4D5</accession>
<reference evidence="14" key="2">
    <citation type="submission" date="2015-01" db="EMBL/GenBank/DDBJ databases">
        <title>Evolutionary Origins and Diversification of the Mycorrhizal Mutualists.</title>
        <authorList>
            <consortium name="DOE Joint Genome Institute"/>
            <consortium name="Mycorrhizal Genomics Consortium"/>
            <person name="Kohler A."/>
            <person name="Kuo A."/>
            <person name="Nagy L.G."/>
            <person name="Floudas D."/>
            <person name="Copeland A."/>
            <person name="Barry K.W."/>
            <person name="Cichocki N."/>
            <person name="Veneault-Fourrey C."/>
            <person name="LaButti K."/>
            <person name="Lindquist E.A."/>
            <person name="Lipzen A."/>
            <person name="Lundell T."/>
            <person name="Morin E."/>
            <person name="Murat C."/>
            <person name="Riley R."/>
            <person name="Ohm R."/>
            <person name="Sun H."/>
            <person name="Tunlid A."/>
            <person name="Henrissat B."/>
            <person name="Grigoriev I.V."/>
            <person name="Hibbett D.S."/>
            <person name="Martin F."/>
        </authorList>
    </citation>
    <scope>NUCLEOTIDE SEQUENCE [LARGE SCALE GENOMIC DNA]</scope>
    <source>
        <strain evidence="14">MAFF 305830</strain>
    </source>
</reference>
<dbReference type="GO" id="GO:0005743">
    <property type="term" value="C:mitochondrial inner membrane"/>
    <property type="evidence" value="ECO:0007669"/>
    <property type="project" value="UniProtKB-SubCell"/>
</dbReference>
<protein>
    <recommendedName>
        <fullName evidence="5">NADH dehydrogenase [ubiquinone] 1 beta subcomplex subunit 7</fullName>
    </recommendedName>
</protein>
<comment type="subcellular location">
    <subcellularLocation>
        <location evidence="3">Mitochondrion inner membrane</location>
        <topology evidence="3">Peripheral membrane protein</topology>
    </subcellularLocation>
    <subcellularLocation>
        <location evidence="2">Mitochondrion intermembrane space</location>
    </subcellularLocation>
</comment>
<organism evidence="13 14">
    <name type="scientific">Serendipita vermifera MAFF 305830</name>
    <dbReference type="NCBI Taxonomy" id="933852"/>
    <lineage>
        <taxon>Eukaryota</taxon>
        <taxon>Fungi</taxon>
        <taxon>Dikarya</taxon>
        <taxon>Basidiomycota</taxon>
        <taxon>Agaricomycotina</taxon>
        <taxon>Agaricomycetes</taxon>
        <taxon>Sebacinales</taxon>
        <taxon>Serendipitaceae</taxon>
        <taxon>Serendipita</taxon>
    </lineage>
</organism>
<dbReference type="GO" id="GO:0005758">
    <property type="term" value="C:mitochondrial intermembrane space"/>
    <property type="evidence" value="ECO:0007669"/>
    <property type="project" value="UniProtKB-SubCell"/>
</dbReference>
<keyword evidence="11" id="KW-0472">Membrane</keyword>
<dbReference type="PANTHER" id="PTHR20900:SF0">
    <property type="entry name" value="NADH DEHYDROGENASE [UBIQUINONE] 1 BETA SUBCOMPLEX SUBUNIT 7"/>
    <property type="match status" value="1"/>
</dbReference>
<dbReference type="Pfam" id="PF05676">
    <property type="entry name" value="NDUF_B7"/>
    <property type="match status" value="1"/>
</dbReference>
<evidence type="ECO:0000256" key="11">
    <source>
        <dbReference type="ARBA" id="ARBA00023136"/>
    </source>
</evidence>
<dbReference type="HOGENOM" id="CLU_154847_3_0_1"/>
<evidence type="ECO:0000256" key="9">
    <source>
        <dbReference type="ARBA" id="ARBA00022982"/>
    </source>
</evidence>
<evidence type="ECO:0000256" key="7">
    <source>
        <dbReference type="ARBA" id="ARBA00022660"/>
    </source>
</evidence>
<dbReference type="InterPro" id="IPR008698">
    <property type="entry name" value="NDUB7"/>
</dbReference>
<dbReference type="EMBL" id="KN824281">
    <property type="protein sequence ID" value="KIM31695.1"/>
    <property type="molecule type" value="Genomic_DNA"/>
</dbReference>
<evidence type="ECO:0000256" key="10">
    <source>
        <dbReference type="ARBA" id="ARBA00023128"/>
    </source>
</evidence>
<keyword evidence="9" id="KW-0249">Electron transport</keyword>
<keyword evidence="7" id="KW-0679">Respiratory chain</keyword>
<dbReference type="STRING" id="933852.A0A0C3B4D5"/>
<name>A0A0C3B4D5_SERVB</name>
<dbReference type="PANTHER" id="PTHR20900">
    <property type="entry name" value="NADH:UBIQUINONE OXIDOREDUCTASE B18-LIKE SUBUNIT"/>
    <property type="match status" value="1"/>
</dbReference>
<evidence type="ECO:0000256" key="3">
    <source>
        <dbReference type="ARBA" id="ARBA00004637"/>
    </source>
</evidence>
<evidence type="ECO:0000256" key="5">
    <source>
        <dbReference type="ARBA" id="ARBA00018677"/>
    </source>
</evidence>
<keyword evidence="12" id="KW-1015">Disulfide bond</keyword>
<evidence type="ECO:0000256" key="6">
    <source>
        <dbReference type="ARBA" id="ARBA00022448"/>
    </source>
</evidence>